<gene>
    <name evidence="1" type="ORF">IAB68_02575</name>
</gene>
<reference evidence="1" key="2">
    <citation type="journal article" date="2021" name="PeerJ">
        <title>Extensive microbial diversity within the chicken gut microbiome revealed by metagenomics and culture.</title>
        <authorList>
            <person name="Gilroy R."/>
            <person name="Ravi A."/>
            <person name="Getino M."/>
            <person name="Pursley I."/>
            <person name="Horton D.L."/>
            <person name="Alikhan N.F."/>
            <person name="Baker D."/>
            <person name="Gharbi K."/>
            <person name="Hall N."/>
            <person name="Watson M."/>
            <person name="Adriaenssens E.M."/>
            <person name="Foster-Nyarko E."/>
            <person name="Jarju S."/>
            <person name="Secka A."/>
            <person name="Antonio M."/>
            <person name="Oren A."/>
            <person name="Chaudhuri R.R."/>
            <person name="La Ragione R."/>
            <person name="Hildebrand F."/>
            <person name="Pallen M.J."/>
        </authorList>
    </citation>
    <scope>NUCLEOTIDE SEQUENCE</scope>
    <source>
        <strain evidence="1">CHK193-30670</strain>
    </source>
</reference>
<comment type="caution">
    <text evidence="1">The sequence shown here is derived from an EMBL/GenBank/DDBJ whole genome shotgun (WGS) entry which is preliminary data.</text>
</comment>
<name>A0A9D1IP45_9FIRM</name>
<sequence>MEKIMIDTNEKLKEFLIDCGINSHIFYHASKMDISIIRLFKEKIINNYSLKTLDEVTKNLLGVYGNFIATSYCKHLYKDVKNEVAIKDKMGKVITKADISYVDIDGILNYCEVKAAHQIIANKRNYIDDERYKEVFYEDKVEEIIKYKNIGRKLLTQVKKLSCTGKKVNVFIYDGCYVDDTIKEELKNYNCNVHILMPNIKQLEDEIMNKIMLIKNFMKEKMIIDIKDDKSVKKK</sequence>
<proteinExistence type="predicted"/>
<dbReference type="EMBL" id="DVMT01000027">
    <property type="protein sequence ID" value="HIU40171.1"/>
    <property type="molecule type" value="Genomic_DNA"/>
</dbReference>
<evidence type="ECO:0000313" key="1">
    <source>
        <dbReference type="EMBL" id="HIU40171.1"/>
    </source>
</evidence>
<reference evidence="1" key="1">
    <citation type="submission" date="2020-10" db="EMBL/GenBank/DDBJ databases">
        <authorList>
            <person name="Gilroy R."/>
        </authorList>
    </citation>
    <scope>NUCLEOTIDE SEQUENCE</scope>
    <source>
        <strain evidence="1">CHK193-30670</strain>
    </source>
</reference>
<dbReference type="AlphaFoldDB" id="A0A9D1IP45"/>
<accession>A0A9D1IP45</accession>
<organism evidence="1 2">
    <name type="scientific">Candidatus Aphodocola excrementigallinarum</name>
    <dbReference type="NCBI Taxonomy" id="2840670"/>
    <lineage>
        <taxon>Bacteria</taxon>
        <taxon>Bacillati</taxon>
        <taxon>Bacillota</taxon>
        <taxon>Bacilli</taxon>
        <taxon>Candidatus Aphodocola</taxon>
    </lineage>
</organism>
<dbReference type="Proteomes" id="UP000824074">
    <property type="component" value="Unassembled WGS sequence"/>
</dbReference>
<evidence type="ECO:0000313" key="2">
    <source>
        <dbReference type="Proteomes" id="UP000824074"/>
    </source>
</evidence>
<protein>
    <submittedName>
        <fullName evidence="1">Uncharacterized protein</fullName>
    </submittedName>
</protein>